<keyword evidence="2 4" id="KW-0863">Zinc-finger</keyword>
<evidence type="ECO:0000256" key="3">
    <source>
        <dbReference type="ARBA" id="ARBA00022833"/>
    </source>
</evidence>
<proteinExistence type="predicted"/>
<evidence type="ECO:0000256" key="4">
    <source>
        <dbReference type="PROSITE-ProRule" id="PRU00175"/>
    </source>
</evidence>
<name>A0A6A6UVQ3_9PLEO</name>
<dbReference type="InterPro" id="IPR013083">
    <property type="entry name" value="Znf_RING/FYVE/PHD"/>
</dbReference>
<dbReference type="GO" id="GO:0016567">
    <property type="term" value="P:protein ubiquitination"/>
    <property type="evidence" value="ECO:0007669"/>
    <property type="project" value="TreeGrafter"/>
</dbReference>
<dbReference type="EMBL" id="MU006613">
    <property type="protein sequence ID" value="KAF2742215.1"/>
    <property type="molecule type" value="Genomic_DNA"/>
</dbReference>
<evidence type="ECO:0000313" key="7">
    <source>
        <dbReference type="Proteomes" id="UP000799440"/>
    </source>
</evidence>
<dbReference type="Proteomes" id="UP000799440">
    <property type="component" value="Unassembled WGS sequence"/>
</dbReference>
<dbReference type="GO" id="GO:0061630">
    <property type="term" value="F:ubiquitin protein ligase activity"/>
    <property type="evidence" value="ECO:0007669"/>
    <property type="project" value="TreeGrafter"/>
</dbReference>
<keyword evidence="1" id="KW-0479">Metal-binding</keyword>
<keyword evidence="3" id="KW-0862">Zinc</keyword>
<dbReference type="PROSITE" id="PS50089">
    <property type="entry name" value="ZF_RING_2"/>
    <property type="match status" value="1"/>
</dbReference>
<sequence>MEERIQDLRARLEEFQESYGRRVYEILEEQENNVRNVGPDTKISDISKPVASTENIAEESCPICLEQFGGEHSGVVFLRCGHPACGDCIGHWVNTTAKKNNTCPLCRVELFKRRPTRVVRGFEARFERELLNIGESYGELQFKRECAQHLEEHIVNLLRELEPDRVGNALAR</sequence>
<reference evidence="6" key="1">
    <citation type="journal article" date="2020" name="Stud. Mycol.">
        <title>101 Dothideomycetes genomes: a test case for predicting lifestyles and emergence of pathogens.</title>
        <authorList>
            <person name="Haridas S."/>
            <person name="Albert R."/>
            <person name="Binder M."/>
            <person name="Bloem J."/>
            <person name="Labutti K."/>
            <person name="Salamov A."/>
            <person name="Andreopoulos B."/>
            <person name="Baker S."/>
            <person name="Barry K."/>
            <person name="Bills G."/>
            <person name="Bluhm B."/>
            <person name="Cannon C."/>
            <person name="Castanera R."/>
            <person name="Culley D."/>
            <person name="Daum C."/>
            <person name="Ezra D."/>
            <person name="Gonzalez J."/>
            <person name="Henrissat B."/>
            <person name="Kuo A."/>
            <person name="Liang C."/>
            <person name="Lipzen A."/>
            <person name="Lutzoni F."/>
            <person name="Magnuson J."/>
            <person name="Mondo S."/>
            <person name="Nolan M."/>
            <person name="Ohm R."/>
            <person name="Pangilinan J."/>
            <person name="Park H.-J."/>
            <person name="Ramirez L."/>
            <person name="Alfaro M."/>
            <person name="Sun H."/>
            <person name="Tritt A."/>
            <person name="Yoshinaga Y."/>
            <person name="Zwiers L.-H."/>
            <person name="Turgeon B."/>
            <person name="Goodwin S."/>
            <person name="Spatafora J."/>
            <person name="Crous P."/>
            <person name="Grigoriev I."/>
        </authorList>
    </citation>
    <scope>NUCLEOTIDE SEQUENCE</scope>
    <source>
        <strain evidence="6">CBS 119925</strain>
    </source>
</reference>
<dbReference type="InterPro" id="IPR001841">
    <property type="entry name" value="Znf_RING"/>
</dbReference>
<dbReference type="OrthoDB" id="8062037at2759"/>
<evidence type="ECO:0000313" key="6">
    <source>
        <dbReference type="EMBL" id="KAF2742215.1"/>
    </source>
</evidence>
<dbReference type="SMART" id="SM00184">
    <property type="entry name" value="RING"/>
    <property type="match status" value="1"/>
</dbReference>
<dbReference type="Gene3D" id="3.30.40.10">
    <property type="entry name" value="Zinc/RING finger domain, C3HC4 (zinc finger)"/>
    <property type="match status" value="1"/>
</dbReference>
<dbReference type="AlphaFoldDB" id="A0A6A6UVQ3"/>
<dbReference type="PANTHER" id="PTHR45969:SF69">
    <property type="entry name" value="FINGER DOMAIN PROTEIN, PUTATIVE (AFU_ORTHOLOGUE AFUA_3G12190)-RELATED"/>
    <property type="match status" value="1"/>
</dbReference>
<dbReference type="GO" id="GO:0008270">
    <property type="term" value="F:zinc ion binding"/>
    <property type="evidence" value="ECO:0007669"/>
    <property type="project" value="UniProtKB-KW"/>
</dbReference>
<dbReference type="PANTHER" id="PTHR45969">
    <property type="entry name" value="RING ZINC FINGER PROTEIN-RELATED"/>
    <property type="match status" value="1"/>
</dbReference>
<feature type="domain" description="RING-type" evidence="5">
    <location>
        <begin position="61"/>
        <end position="107"/>
    </location>
</feature>
<evidence type="ECO:0000259" key="5">
    <source>
        <dbReference type="PROSITE" id="PS50089"/>
    </source>
</evidence>
<evidence type="ECO:0000256" key="2">
    <source>
        <dbReference type="ARBA" id="ARBA00022771"/>
    </source>
</evidence>
<keyword evidence="7" id="KW-1185">Reference proteome</keyword>
<accession>A0A6A6UVQ3</accession>
<gene>
    <name evidence="6" type="ORF">M011DRAFT_472447</name>
</gene>
<protein>
    <recommendedName>
        <fullName evidence="5">RING-type domain-containing protein</fullName>
    </recommendedName>
</protein>
<evidence type="ECO:0000256" key="1">
    <source>
        <dbReference type="ARBA" id="ARBA00022723"/>
    </source>
</evidence>
<dbReference type="Pfam" id="PF13639">
    <property type="entry name" value="zf-RING_2"/>
    <property type="match status" value="1"/>
</dbReference>
<dbReference type="SUPFAM" id="SSF57850">
    <property type="entry name" value="RING/U-box"/>
    <property type="match status" value="1"/>
</dbReference>
<organism evidence="6 7">
    <name type="scientific">Sporormia fimetaria CBS 119925</name>
    <dbReference type="NCBI Taxonomy" id="1340428"/>
    <lineage>
        <taxon>Eukaryota</taxon>
        <taxon>Fungi</taxon>
        <taxon>Dikarya</taxon>
        <taxon>Ascomycota</taxon>
        <taxon>Pezizomycotina</taxon>
        <taxon>Dothideomycetes</taxon>
        <taxon>Pleosporomycetidae</taxon>
        <taxon>Pleosporales</taxon>
        <taxon>Sporormiaceae</taxon>
        <taxon>Sporormia</taxon>
    </lineage>
</organism>